<name>A0A4R6PQW3_NOCIG</name>
<evidence type="ECO:0000256" key="1">
    <source>
        <dbReference type="SAM" id="MobiDB-lite"/>
    </source>
</evidence>
<accession>A0A4R6PQW3</accession>
<dbReference type="Proteomes" id="UP000295087">
    <property type="component" value="Unassembled WGS sequence"/>
</dbReference>
<evidence type="ECO:0000313" key="3">
    <source>
        <dbReference type="Proteomes" id="UP000295087"/>
    </source>
</evidence>
<organism evidence="2 3">
    <name type="scientific">Nocardia ignorata</name>
    <dbReference type="NCBI Taxonomy" id="145285"/>
    <lineage>
        <taxon>Bacteria</taxon>
        <taxon>Bacillati</taxon>
        <taxon>Actinomycetota</taxon>
        <taxon>Actinomycetes</taxon>
        <taxon>Mycobacteriales</taxon>
        <taxon>Nocardiaceae</taxon>
        <taxon>Nocardia</taxon>
    </lineage>
</organism>
<protein>
    <submittedName>
        <fullName evidence="2">Uncharacterized protein</fullName>
    </submittedName>
</protein>
<dbReference type="AlphaFoldDB" id="A0A4R6PQW3"/>
<proteinExistence type="predicted"/>
<reference evidence="2 3" key="1">
    <citation type="submission" date="2019-03" db="EMBL/GenBank/DDBJ databases">
        <title>Genomic Encyclopedia of Type Strains, Phase IV (KMG-IV): sequencing the most valuable type-strain genomes for metagenomic binning, comparative biology and taxonomic classification.</title>
        <authorList>
            <person name="Goeker M."/>
        </authorList>
    </citation>
    <scope>NUCLEOTIDE SEQUENCE [LARGE SCALE GENOMIC DNA]</scope>
    <source>
        <strain evidence="2 3">DSM 44496</strain>
    </source>
</reference>
<keyword evidence="3" id="KW-1185">Reference proteome</keyword>
<comment type="caution">
    <text evidence="2">The sequence shown here is derived from an EMBL/GenBank/DDBJ whole genome shotgun (WGS) entry which is preliminary data.</text>
</comment>
<sequence>MSDNESPAEDVAVGITPSEEQGTGDNAVATPVVTSRGGVGGHQVGLGLELEP</sequence>
<gene>
    <name evidence="2" type="ORF">DFR75_101106</name>
</gene>
<feature type="region of interest" description="Disordered" evidence="1">
    <location>
        <begin position="1"/>
        <end position="52"/>
    </location>
</feature>
<evidence type="ECO:0000313" key="2">
    <source>
        <dbReference type="EMBL" id="TDP41008.1"/>
    </source>
</evidence>
<dbReference type="EMBL" id="SNXK01000001">
    <property type="protein sequence ID" value="TDP41008.1"/>
    <property type="molecule type" value="Genomic_DNA"/>
</dbReference>